<evidence type="ECO:0008006" key="4">
    <source>
        <dbReference type="Google" id="ProtNLM"/>
    </source>
</evidence>
<reference evidence="2 3" key="1">
    <citation type="submission" date="2018-06" db="EMBL/GenBank/DDBJ databases">
        <authorList>
            <consortium name="Pathogen Informatics"/>
            <person name="Doyle S."/>
        </authorList>
    </citation>
    <scope>NUCLEOTIDE SEQUENCE [LARGE SCALE GENOMIC DNA]</scope>
    <source>
        <strain evidence="2 3">NCTC13533</strain>
    </source>
</reference>
<sequence>MDCPQKVRHFLGAFFLNKSTSKYEINKIDSLEVSVLASFQVLLFFIFLKLQYYLHSSIEKSRKILFFNLYKMIPFLSSELFFNKHFSHGSRLFIKFNQCYRAYRFSIYKSSPKILTGFHIKTYNVLQVRLFFYRYRYVQFSAGY</sequence>
<dbReference type="AlphaFoldDB" id="A0A376DZC4"/>
<evidence type="ECO:0000256" key="1">
    <source>
        <dbReference type="SAM" id="Phobius"/>
    </source>
</evidence>
<gene>
    <name evidence="2" type="ORF">NCTC13533_02660</name>
</gene>
<feature type="transmembrane region" description="Helical" evidence="1">
    <location>
        <begin position="33"/>
        <end position="54"/>
    </location>
</feature>
<organism evidence="2 3">
    <name type="scientific">Chryseobacterium carnipullorum</name>
    <dbReference type="NCBI Taxonomy" id="1124835"/>
    <lineage>
        <taxon>Bacteria</taxon>
        <taxon>Pseudomonadati</taxon>
        <taxon>Bacteroidota</taxon>
        <taxon>Flavobacteriia</taxon>
        <taxon>Flavobacteriales</taxon>
        <taxon>Weeksellaceae</taxon>
        <taxon>Chryseobacterium group</taxon>
        <taxon>Chryseobacterium</taxon>
    </lineage>
</organism>
<proteinExistence type="predicted"/>
<keyword evidence="1" id="KW-0812">Transmembrane</keyword>
<evidence type="ECO:0000313" key="2">
    <source>
        <dbReference type="EMBL" id="STC98776.1"/>
    </source>
</evidence>
<keyword evidence="1" id="KW-1133">Transmembrane helix</keyword>
<dbReference type="EMBL" id="UFVQ01000003">
    <property type="protein sequence ID" value="STC98776.1"/>
    <property type="molecule type" value="Genomic_DNA"/>
</dbReference>
<name>A0A376DZC4_CHRCU</name>
<protein>
    <recommendedName>
        <fullName evidence="4">Transmembrane protein</fullName>
    </recommendedName>
</protein>
<accession>A0A376DZC4</accession>
<dbReference type="Proteomes" id="UP000255224">
    <property type="component" value="Unassembled WGS sequence"/>
</dbReference>
<evidence type="ECO:0000313" key="3">
    <source>
        <dbReference type="Proteomes" id="UP000255224"/>
    </source>
</evidence>
<keyword evidence="1" id="KW-0472">Membrane</keyword>